<comment type="function">
    <text evidence="3">Purine nucleoside enzyme that catalyzes the phosphorolysis of adenosine and inosine nucleosides, yielding D-ribose 1-phosphate and the respective free bases, adenine and hypoxanthine. Also catalyzes the phosphorolysis of S-methyl-5'-thioadenosine into adenine and S-methyl-5-thio-alpha-D-ribose 1-phosphate. Also has adenosine deaminase activity.</text>
</comment>
<reference evidence="14" key="1">
    <citation type="journal article" date="2019" name="Int. J. Syst. Evol. Microbiol.">
        <title>The Global Catalogue of Microorganisms (GCM) 10K type strain sequencing project: providing services to taxonomists for standard genome sequencing and annotation.</title>
        <authorList>
            <consortium name="The Broad Institute Genomics Platform"/>
            <consortium name="The Broad Institute Genome Sequencing Center for Infectious Disease"/>
            <person name="Wu L."/>
            <person name="Ma J."/>
        </authorList>
    </citation>
    <scope>NUCLEOTIDE SEQUENCE [LARGE SCALE GENOMIC DNA]</scope>
    <source>
        <strain evidence="14">CGMCC 1.15044</strain>
    </source>
</reference>
<comment type="cofactor">
    <cofactor evidence="2">
        <name>Zn(2+)</name>
        <dbReference type="ChEBI" id="CHEBI:29105"/>
    </cofactor>
</comment>
<dbReference type="Pfam" id="PF02578">
    <property type="entry name" value="Cu-oxidase_4"/>
    <property type="match status" value="1"/>
</dbReference>
<evidence type="ECO:0000256" key="4">
    <source>
        <dbReference type="ARBA" id="ARBA00007353"/>
    </source>
</evidence>
<comment type="caution">
    <text evidence="13">The sequence shown here is derived from an EMBL/GenBank/DDBJ whole genome shotgun (WGS) entry which is preliminary data.</text>
</comment>
<evidence type="ECO:0000256" key="9">
    <source>
        <dbReference type="ARBA" id="ARBA00047989"/>
    </source>
</evidence>
<comment type="catalytic activity">
    <reaction evidence="11">
        <text>S-methyl-5'-thioadenosine + phosphate = 5-(methylsulfanyl)-alpha-D-ribose 1-phosphate + adenine</text>
        <dbReference type="Rhea" id="RHEA:11852"/>
        <dbReference type="ChEBI" id="CHEBI:16708"/>
        <dbReference type="ChEBI" id="CHEBI:17509"/>
        <dbReference type="ChEBI" id="CHEBI:43474"/>
        <dbReference type="ChEBI" id="CHEBI:58533"/>
        <dbReference type="EC" id="2.4.2.28"/>
    </reaction>
    <physiologicalReaction direction="left-to-right" evidence="11">
        <dbReference type="Rhea" id="RHEA:11853"/>
    </physiologicalReaction>
</comment>
<protein>
    <recommendedName>
        <fullName evidence="12">Purine nucleoside phosphorylase</fullName>
    </recommendedName>
</protein>
<name>A0ABQ1FMD1_9BACL</name>
<evidence type="ECO:0000256" key="11">
    <source>
        <dbReference type="ARBA" id="ARBA00049893"/>
    </source>
</evidence>
<accession>A0ABQ1FMD1</accession>
<keyword evidence="6" id="KW-0479">Metal-binding</keyword>
<organism evidence="13 14">
    <name type="scientific">Paenibacillus physcomitrellae</name>
    <dbReference type="NCBI Taxonomy" id="1619311"/>
    <lineage>
        <taxon>Bacteria</taxon>
        <taxon>Bacillati</taxon>
        <taxon>Bacillota</taxon>
        <taxon>Bacilli</taxon>
        <taxon>Bacillales</taxon>
        <taxon>Paenibacillaceae</taxon>
        <taxon>Paenibacillus</taxon>
    </lineage>
</organism>
<evidence type="ECO:0000256" key="3">
    <source>
        <dbReference type="ARBA" id="ARBA00003215"/>
    </source>
</evidence>
<dbReference type="PANTHER" id="PTHR30616:SF2">
    <property type="entry name" value="PURINE NUCLEOSIDE PHOSPHORYLASE LACC1"/>
    <property type="match status" value="1"/>
</dbReference>
<dbReference type="Proteomes" id="UP000609323">
    <property type="component" value="Unassembled WGS sequence"/>
</dbReference>
<keyword evidence="14" id="KW-1185">Reference proteome</keyword>
<evidence type="ECO:0000256" key="5">
    <source>
        <dbReference type="ARBA" id="ARBA00022679"/>
    </source>
</evidence>
<sequence length="272" mass="29676">MELQTWTAAEPLLAAGFTGRSGGVSQAPYSSLNLALHVGDRPEAVLENRLRLVKALGFEPEALTCGEQTHGSRVAVVTAGDRGKGRLDRESAFQETDGLVTDVPGILLTSFYADCVPLYFFDPVHRAVGLAHAGWKGTVAEIAGQVVENMKETYGTQPEQLLAAIGPSIGEAAYEVDDNVMQRVWPLLERLKNGNANPDGTVLPYKESPNAGRWLLNLKELNRIIMIKAGIMPSHIECTSWCTSTHVENFFSHRKENGKTGRMASFIGLKER</sequence>
<dbReference type="InterPro" id="IPR038371">
    <property type="entry name" value="Cu_polyphenol_OxRdtase_sf"/>
</dbReference>
<dbReference type="EMBL" id="BMHF01000001">
    <property type="protein sequence ID" value="GGA20942.1"/>
    <property type="molecule type" value="Genomic_DNA"/>
</dbReference>
<evidence type="ECO:0000256" key="1">
    <source>
        <dbReference type="ARBA" id="ARBA00000553"/>
    </source>
</evidence>
<dbReference type="Gene3D" id="3.60.140.10">
    <property type="entry name" value="CNF1/YfiH-like putative cysteine hydrolases"/>
    <property type="match status" value="1"/>
</dbReference>
<proteinExistence type="inferred from homology"/>
<keyword evidence="8" id="KW-0862">Zinc</keyword>
<evidence type="ECO:0000256" key="6">
    <source>
        <dbReference type="ARBA" id="ARBA00022723"/>
    </source>
</evidence>
<gene>
    <name evidence="13" type="primary">ylmD</name>
    <name evidence="13" type="ORF">GCM10010917_02070</name>
</gene>
<dbReference type="InterPro" id="IPR011324">
    <property type="entry name" value="Cytotoxic_necrot_fac-like_cat"/>
</dbReference>
<comment type="catalytic activity">
    <reaction evidence="10">
        <text>adenosine + phosphate = alpha-D-ribose 1-phosphate + adenine</text>
        <dbReference type="Rhea" id="RHEA:27642"/>
        <dbReference type="ChEBI" id="CHEBI:16335"/>
        <dbReference type="ChEBI" id="CHEBI:16708"/>
        <dbReference type="ChEBI" id="CHEBI:43474"/>
        <dbReference type="ChEBI" id="CHEBI:57720"/>
        <dbReference type="EC" id="2.4.2.1"/>
    </reaction>
    <physiologicalReaction direction="left-to-right" evidence="10">
        <dbReference type="Rhea" id="RHEA:27643"/>
    </physiologicalReaction>
</comment>
<dbReference type="CDD" id="cd16833">
    <property type="entry name" value="YfiH"/>
    <property type="match status" value="1"/>
</dbReference>
<comment type="catalytic activity">
    <reaction evidence="9">
        <text>adenosine + H2O + H(+) = inosine + NH4(+)</text>
        <dbReference type="Rhea" id="RHEA:24408"/>
        <dbReference type="ChEBI" id="CHEBI:15377"/>
        <dbReference type="ChEBI" id="CHEBI:15378"/>
        <dbReference type="ChEBI" id="CHEBI:16335"/>
        <dbReference type="ChEBI" id="CHEBI:17596"/>
        <dbReference type="ChEBI" id="CHEBI:28938"/>
        <dbReference type="EC" id="3.5.4.4"/>
    </reaction>
    <physiologicalReaction direction="left-to-right" evidence="9">
        <dbReference type="Rhea" id="RHEA:24409"/>
    </physiologicalReaction>
</comment>
<evidence type="ECO:0000256" key="12">
    <source>
        <dbReference type="RuleBase" id="RU361274"/>
    </source>
</evidence>
<dbReference type="InterPro" id="IPR003730">
    <property type="entry name" value="Cu_polyphenol_OxRdtase"/>
</dbReference>
<keyword evidence="7" id="KW-0378">Hydrolase</keyword>
<evidence type="ECO:0000256" key="10">
    <source>
        <dbReference type="ARBA" id="ARBA00048968"/>
    </source>
</evidence>
<keyword evidence="5" id="KW-0808">Transferase</keyword>
<evidence type="ECO:0000313" key="13">
    <source>
        <dbReference type="EMBL" id="GGA20942.1"/>
    </source>
</evidence>
<dbReference type="NCBIfam" id="TIGR00726">
    <property type="entry name" value="peptidoglycan editing factor PgeF"/>
    <property type="match status" value="1"/>
</dbReference>
<comment type="similarity">
    <text evidence="4 12">Belongs to the purine nucleoside phosphorylase YfiH/LACC1 family.</text>
</comment>
<evidence type="ECO:0000256" key="8">
    <source>
        <dbReference type="ARBA" id="ARBA00022833"/>
    </source>
</evidence>
<evidence type="ECO:0000256" key="2">
    <source>
        <dbReference type="ARBA" id="ARBA00001947"/>
    </source>
</evidence>
<evidence type="ECO:0000256" key="7">
    <source>
        <dbReference type="ARBA" id="ARBA00022801"/>
    </source>
</evidence>
<dbReference type="SUPFAM" id="SSF64438">
    <property type="entry name" value="CNF1/YfiH-like putative cysteine hydrolases"/>
    <property type="match status" value="1"/>
</dbReference>
<evidence type="ECO:0000313" key="14">
    <source>
        <dbReference type="Proteomes" id="UP000609323"/>
    </source>
</evidence>
<dbReference type="PANTHER" id="PTHR30616">
    <property type="entry name" value="UNCHARACTERIZED PROTEIN YFIH"/>
    <property type="match status" value="1"/>
</dbReference>
<comment type="catalytic activity">
    <reaction evidence="1">
        <text>inosine + phosphate = alpha-D-ribose 1-phosphate + hypoxanthine</text>
        <dbReference type="Rhea" id="RHEA:27646"/>
        <dbReference type="ChEBI" id="CHEBI:17368"/>
        <dbReference type="ChEBI" id="CHEBI:17596"/>
        <dbReference type="ChEBI" id="CHEBI:43474"/>
        <dbReference type="ChEBI" id="CHEBI:57720"/>
        <dbReference type="EC" id="2.4.2.1"/>
    </reaction>
    <physiologicalReaction direction="left-to-right" evidence="1">
        <dbReference type="Rhea" id="RHEA:27647"/>
    </physiologicalReaction>
</comment>